<dbReference type="EMBL" id="NFEZ01000004">
    <property type="protein sequence ID" value="PLT44625.1"/>
    <property type="molecule type" value="Genomic_DNA"/>
</dbReference>
<protein>
    <submittedName>
        <fullName evidence="3">Putative oxidoreductase</fullName>
    </submittedName>
</protein>
<evidence type="ECO:0000256" key="1">
    <source>
        <dbReference type="ARBA" id="ARBA00022857"/>
    </source>
</evidence>
<dbReference type="SUPFAM" id="SSF51735">
    <property type="entry name" value="NAD(P)-binding Rossmann-fold domains"/>
    <property type="match status" value="1"/>
</dbReference>
<dbReference type="GO" id="GO:0016491">
    <property type="term" value="F:oxidoreductase activity"/>
    <property type="evidence" value="ECO:0007669"/>
    <property type="project" value="UniProtKB-KW"/>
</dbReference>
<dbReference type="Pfam" id="PF00106">
    <property type="entry name" value="adh_short"/>
    <property type="match status" value="1"/>
</dbReference>
<evidence type="ECO:0000256" key="2">
    <source>
        <dbReference type="ARBA" id="ARBA00023002"/>
    </source>
</evidence>
<dbReference type="Proteomes" id="UP000234789">
    <property type="component" value="Unassembled WGS sequence"/>
</dbReference>
<dbReference type="InterPro" id="IPR036291">
    <property type="entry name" value="NAD(P)-bd_dom_sf"/>
</dbReference>
<dbReference type="InterPro" id="IPR002347">
    <property type="entry name" value="SDR_fam"/>
</dbReference>
<evidence type="ECO:0000313" key="4">
    <source>
        <dbReference type="Proteomes" id="UP000234789"/>
    </source>
</evidence>
<gene>
    <name evidence="3" type="ORF">B8V81_3056</name>
</gene>
<dbReference type="PANTHER" id="PTHR43544">
    <property type="entry name" value="SHORT-CHAIN DEHYDROGENASE/REDUCTASE"/>
    <property type="match status" value="1"/>
</dbReference>
<sequence>MKHAFVTGADRGVGYALALELLQRGYTVFAGRYMPEWQEPQPVPEEWKERLVPLAIDVADGDSVRAAAEEAARRTDRLELIVNNAGVVGDKEGSALGEIDYDAMFRQFAVNAVGPLRVVQALSGLLLAGEDKLVVNISSEAGQINQTWRESWYGYCMSKAALNIESNILHNELKPRGGRVLVIHPGWVRSYMSGKLSEEGTYTAAESAAGIATVIDGHLADRTPRDHPAFIDNTGADMSWT</sequence>
<accession>A0A2N5N2R9</accession>
<proteinExistence type="predicted"/>
<dbReference type="AlphaFoldDB" id="A0A2N5N2R9"/>
<evidence type="ECO:0000313" key="3">
    <source>
        <dbReference type="EMBL" id="PLT44625.1"/>
    </source>
</evidence>
<organism evidence="3 4">
    <name type="scientific">Paenibacillus pasadenensis</name>
    <dbReference type="NCBI Taxonomy" id="217090"/>
    <lineage>
        <taxon>Bacteria</taxon>
        <taxon>Bacillati</taxon>
        <taxon>Bacillota</taxon>
        <taxon>Bacilli</taxon>
        <taxon>Bacillales</taxon>
        <taxon>Paenibacillaceae</taxon>
        <taxon>Paenibacillus</taxon>
    </lineage>
</organism>
<keyword evidence="1" id="KW-0521">NADP</keyword>
<dbReference type="RefSeq" id="WP_180968459.1">
    <property type="nucleotide sequence ID" value="NZ_NFEZ01000004.1"/>
</dbReference>
<dbReference type="PANTHER" id="PTHR43544:SF7">
    <property type="entry name" value="NADB-LER2"/>
    <property type="match status" value="1"/>
</dbReference>
<keyword evidence="4" id="KW-1185">Reference proteome</keyword>
<dbReference type="Gene3D" id="3.40.50.720">
    <property type="entry name" value="NAD(P)-binding Rossmann-like Domain"/>
    <property type="match status" value="1"/>
</dbReference>
<comment type="caution">
    <text evidence="3">The sequence shown here is derived from an EMBL/GenBank/DDBJ whole genome shotgun (WGS) entry which is preliminary data.</text>
</comment>
<dbReference type="PRINTS" id="PR00081">
    <property type="entry name" value="GDHRDH"/>
</dbReference>
<dbReference type="InterPro" id="IPR051468">
    <property type="entry name" value="Fungal_SecMetab_SDRs"/>
</dbReference>
<reference evidence="3 4" key="1">
    <citation type="submission" date="2017-05" db="EMBL/GenBank/DDBJ databases">
        <title>Functional genome analysis of Paenibacillus pasadenensis strain R16: insights on endophytic life style and antifungal activity.</title>
        <authorList>
            <person name="Passera A."/>
            <person name="Marcolungo L."/>
            <person name="Casati P."/>
            <person name="Brasca M."/>
            <person name="Quaglino F."/>
            <person name="Delledonne M."/>
        </authorList>
    </citation>
    <scope>NUCLEOTIDE SEQUENCE [LARGE SCALE GENOMIC DNA]</scope>
    <source>
        <strain evidence="3 4">R16</strain>
    </source>
</reference>
<dbReference type="GO" id="GO:0005737">
    <property type="term" value="C:cytoplasm"/>
    <property type="evidence" value="ECO:0007669"/>
    <property type="project" value="TreeGrafter"/>
</dbReference>
<name>A0A2N5N2R9_9BACL</name>
<keyword evidence="2" id="KW-0560">Oxidoreductase</keyword>